<keyword evidence="2" id="KW-0732">Signal</keyword>
<organism evidence="3 4">
    <name type="scientific">Pedobacter hiemivivus</name>
    <dbReference type="NCBI Taxonomy" id="2530454"/>
    <lineage>
        <taxon>Bacteria</taxon>
        <taxon>Pseudomonadati</taxon>
        <taxon>Bacteroidota</taxon>
        <taxon>Sphingobacteriia</taxon>
        <taxon>Sphingobacteriales</taxon>
        <taxon>Sphingobacteriaceae</taxon>
        <taxon>Pedobacter</taxon>
    </lineage>
</organism>
<keyword evidence="1" id="KW-0040">ANK repeat</keyword>
<dbReference type="Pfam" id="PF12796">
    <property type="entry name" value="Ank_2"/>
    <property type="match status" value="1"/>
</dbReference>
<feature type="chain" id="PRO_5020188250" evidence="2">
    <location>
        <begin position="22"/>
        <end position="583"/>
    </location>
</feature>
<dbReference type="PROSITE" id="PS50088">
    <property type="entry name" value="ANK_REPEAT"/>
    <property type="match status" value="1"/>
</dbReference>
<feature type="repeat" description="ANK" evidence="1">
    <location>
        <begin position="485"/>
        <end position="517"/>
    </location>
</feature>
<gene>
    <name evidence="3" type="ORF">EZ444_26485</name>
</gene>
<keyword evidence="4" id="KW-1185">Reference proteome</keyword>
<dbReference type="SMART" id="SM00248">
    <property type="entry name" value="ANK"/>
    <property type="match status" value="2"/>
</dbReference>
<sequence>MNRCLLLIFAFICLSTKLSTAQETDIARLVKWRPKNIPWSQPYPIADKNQNKLTFCYGVAVKYWWFKVVNNYTENISGRLVYTYKDALGNQYSNSMVIHCLQQGEMNDGFIYEPNVQLTGLYFVDFHPCAAGSGLTAYSFTNTEQNVGGCGRLSVGTGVDHIEYKGENQEMVSSLLLKVKGWKTSTSPTANDGMPPQIVINELCKRDQYIYGALMYCWYAESYFRNKELNKSREAALKAGNLLQSARLLCDNQTSKDCKTEDLISCAELTNGVLTSLQDKGTVNPGKEAYNSNMKDLGNYMLSAAAMLSNPSKTNFANFLNSTGVIMDTGTGTSIASTLLQAAGQVDNQQLLANISPQAQYNRPVNGLEQQAEARNQAQQVFNLIDKLDEAFAPKRDEDGMTPRQKSTYLENLSTRRATDNTLKAQFGYSMIDLTTAIRDFDHKMLDRILATGFPVATAVYFSMPELIREQNLSVYDFNIRNEKFKMRPIHYAALYGNEYAIRQLLSKGANVNAVCETINVTCDNSVLGGSIPIDFAMAWNRYDAIKVLFENGSKMDRNKLKLRLKVESNLDLRDLFSAMLKK</sequence>
<dbReference type="OrthoDB" id="1521569at2"/>
<dbReference type="EMBL" id="SJSM01000040">
    <property type="protein sequence ID" value="TCC82695.1"/>
    <property type="molecule type" value="Genomic_DNA"/>
</dbReference>
<evidence type="ECO:0000313" key="3">
    <source>
        <dbReference type="EMBL" id="TCC82695.1"/>
    </source>
</evidence>
<dbReference type="InterPro" id="IPR002110">
    <property type="entry name" value="Ankyrin_rpt"/>
</dbReference>
<feature type="signal peptide" evidence="2">
    <location>
        <begin position="1"/>
        <end position="21"/>
    </location>
</feature>
<reference evidence="3 4" key="1">
    <citation type="submission" date="2019-02" db="EMBL/GenBank/DDBJ databases">
        <title>Pedobacter sp. RP-3-8 sp. nov., isolated from Arctic soil.</title>
        <authorList>
            <person name="Dahal R.H."/>
        </authorList>
    </citation>
    <scope>NUCLEOTIDE SEQUENCE [LARGE SCALE GENOMIC DNA]</scope>
    <source>
        <strain evidence="3 4">RP-3-8</strain>
    </source>
</reference>
<evidence type="ECO:0000256" key="2">
    <source>
        <dbReference type="SAM" id="SignalP"/>
    </source>
</evidence>
<dbReference type="Proteomes" id="UP000291117">
    <property type="component" value="Unassembled WGS sequence"/>
</dbReference>
<comment type="caution">
    <text evidence="3">The sequence shown here is derived from an EMBL/GenBank/DDBJ whole genome shotgun (WGS) entry which is preliminary data.</text>
</comment>
<dbReference type="Gene3D" id="1.25.40.20">
    <property type="entry name" value="Ankyrin repeat-containing domain"/>
    <property type="match status" value="1"/>
</dbReference>
<dbReference type="PROSITE" id="PS50297">
    <property type="entry name" value="ANK_REP_REGION"/>
    <property type="match status" value="1"/>
</dbReference>
<accession>A0A4R0M961</accession>
<evidence type="ECO:0000256" key="1">
    <source>
        <dbReference type="PROSITE-ProRule" id="PRU00023"/>
    </source>
</evidence>
<evidence type="ECO:0000313" key="4">
    <source>
        <dbReference type="Proteomes" id="UP000291117"/>
    </source>
</evidence>
<dbReference type="InterPro" id="IPR036770">
    <property type="entry name" value="Ankyrin_rpt-contain_sf"/>
</dbReference>
<dbReference type="SUPFAM" id="SSF48403">
    <property type="entry name" value="Ankyrin repeat"/>
    <property type="match status" value="1"/>
</dbReference>
<proteinExistence type="predicted"/>
<protein>
    <submittedName>
        <fullName evidence="3">Ankyrin repeat domain-containing protein</fullName>
    </submittedName>
</protein>
<dbReference type="AlphaFoldDB" id="A0A4R0M961"/>
<name>A0A4R0M961_9SPHI</name>